<sequence>MFCGKSDLREWLECSDAPTHSPNPPHVHHHHHHHHHHNINLLRLHLLRLGCRYANIAVLTVLSMVWVRALNTTCPGVMDGQCCRQRECRIDWSISLPFFYRLVMNAGL</sequence>
<gene>
    <name evidence="1" type="ORF">EX30DRAFT_214608</name>
</gene>
<accession>A0A4S2MZL8</accession>
<evidence type="ECO:0000313" key="2">
    <source>
        <dbReference type="Proteomes" id="UP000298138"/>
    </source>
</evidence>
<protein>
    <submittedName>
        <fullName evidence="1">Uncharacterized protein</fullName>
    </submittedName>
</protein>
<name>A0A4S2MZL8_9PEZI</name>
<dbReference type="AlphaFoldDB" id="A0A4S2MZL8"/>
<reference evidence="1 2" key="1">
    <citation type="submission" date="2019-04" db="EMBL/GenBank/DDBJ databases">
        <title>Comparative genomics and transcriptomics to analyze fruiting body development in filamentous ascomycetes.</title>
        <authorList>
            <consortium name="DOE Joint Genome Institute"/>
            <person name="Lutkenhaus R."/>
            <person name="Traeger S."/>
            <person name="Breuer J."/>
            <person name="Kuo A."/>
            <person name="Lipzen A."/>
            <person name="Pangilinan J."/>
            <person name="Dilworth D."/>
            <person name="Sandor L."/>
            <person name="Poggeler S."/>
            <person name="Barry K."/>
            <person name="Grigoriev I.V."/>
            <person name="Nowrousian M."/>
        </authorList>
    </citation>
    <scope>NUCLEOTIDE SEQUENCE [LARGE SCALE GENOMIC DNA]</scope>
    <source>
        <strain evidence="1 2">CBS 389.68</strain>
    </source>
</reference>
<evidence type="ECO:0000313" key="1">
    <source>
        <dbReference type="EMBL" id="TGZ82083.1"/>
    </source>
</evidence>
<dbReference type="InParanoid" id="A0A4S2MZL8"/>
<proteinExistence type="predicted"/>
<organism evidence="1 2">
    <name type="scientific">Ascodesmis nigricans</name>
    <dbReference type="NCBI Taxonomy" id="341454"/>
    <lineage>
        <taxon>Eukaryota</taxon>
        <taxon>Fungi</taxon>
        <taxon>Dikarya</taxon>
        <taxon>Ascomycota</taxon>
        <taxon>Pezizomycotina</taxon>
        <taxon>Pezizomycetes</taxon>
        <taxon>Pezizales</taxon>
        <taxon>Ascodesmidaceae</taxon>
        <taxon>Ascodesmis</taxon>
    </lineage>
</organism>
<keyword evidence="2" id="KW-1185">Reference proteome</keyword>
<dbReference type="EMBL" id="ML220116">
    <property type="protein sequence ID" value="TGZ82083.1"/>
    <property type="molecule type" value="Genomic_DNA"/>
</dbReference>
<dbReference type="Proteomes" id="UP000298138">
    <property type="component" value="Unassembled WGS sequence"/>
</dbReference>